<comment type="catalytic activity">
    <reaction evidence="4 6">
        <text>glucuronate acceptor + UDP-alpha-D-glucuronate = acceptor beta-D-glucuronoside + UDP + H(+)</text>
        <dbReference type="Rhea" id="RHEA:21032"/>
        <dbReference type="ChEBI" id="CHEBI:15378"/>
        <dbReference type="ChEBI" id="CHEBI:58052"/>
        <dbReference type="ChEBI" id="CHEBI:58223"/>
        <dbReference type="ChEBI" id="CHEBI:132367"/>
        <dbReference type="ChEBI" id="CHEBI:132368"/>
        <dbReference type="EC" id="2.4.1.17"/>
    </reaction>
</comment>
<evidence type="ECO:0000256" key="4">
    <source>
        <dbReference type="ARBA" id="ARBA00047475"/>
    </source>
</evidence>
<keyword evidence="7" id="KW-1185">Reference proteome</keyword>
<evidence type="ECO:0000313" key="7">
    <source>
        <dbReference type="Proteomes" id="UP000492821"/>
    </source>
</evidence>
<dbReference type="GO" id="GO:0016020">
    <property type="term" value="C:membrane"/>
    <property type="evidence" value="ECO:0007669"/>
    <property type="project" value="UniProtKB-SubCell"/>
</dbReference>
<protein>
    <recommendedName>
        <fullName evidence="6">UDP-glucuronosyltransferase</fullName>
        <ecNumber evidence="6">2.4.1.17</ecNumber>
    </recommendedName>
</protein>
<dbReference type="EC" id="2.4.1.17" evidence="6"/>
<dbReference type="SUPFAM" id="SSF53756">
    <property type="entry name" value="UDP-Glycosyltransferase/glycogen phosphorylase"/>
    <property type="match status" value="1"/>
</dbReference>
<feature type="chain" id="PRO_5029038194" description="UDP-glucuronosyltransferase" evidence="6">
    <location>
        <begin position="20"/>
        <end position="527"/>
    </location>
</feature>
<evidence type="ECO:0000256" key="5">
    <source>
        <dbReference type="RuleBase" id="RU003718"/>
    </source>
</evidence>
<dbReference type="GO" id="GO:0015020">
    <property type="term" value="F:glucuronosyltransferase activity"/>
    <property type="evidence" value="ECO:0007669"/>
    <property type="project" value="UniProtKB-EC"/>
</dbReference>
<evidence type="ECO:0000256" key="3">
    <source>
        <dbReference type="ARBA" id="ARBA00022679"/>
    </source>
</evidence>
<name>A0A7E4ULK0_PANRE</name>
<evidence type="ECO:0000256" key="1">
    <source>
        <dbReference type="ARBA" id="ARBA00009995"/>
    </source>
</evidence>
<dbReference type="WBParaSite" id="Pan_g10211.t1">
    <property type="protein sequence ID" value="Pan_g10211.t1"/>
    <property type="gene ID" value="Pan_g10211"/>
</dbReference>
<keyword evidence="2 5" id="KW-0328">Glycosyltransferase</keyword>
<evidence type="ECO:0000256" key="2">
    <source>
        <dbReference type="ARBA" id="ARBA00022676"/>
    </source>
</evidence>
<reference evidence="8" key="2">
    <citation type="submission" date="2020-10" db="UniProtKB">
        <authorList>
            <consortium name="WormBaseParasite"/>
        </authorList>
    </citation>
    <scope>IDENTIFICATION</scope>
</reference>
<dbReference type="FunFam" id="3.40.50.2000:FF:000021">
    <property type="entry name" value="UDP-glucuronosyltransferase"/>
    <property type="match status" value="1"/>
</dbReference>
<keyword evidence="6" id="KW-0472">Membrane</keyword>
<proteinExistence type="inferred from homology"/>
<feature type="signal peptide" evidence="6">
    <location>
        <begin position="1"/>
        <end position="19"/>
    </location>
</feature>
<comment type="similarity">
    <text evidence="1 5">Belongs to the UDP-glycosyltransferase family.</text>
</comment>
<feature type="transmembrane region" description="Helical" evidence="6">
    <location>
        <begin position="491"/>
        <end position="518"/>
    </location>
</feature>
<dbReference type="PROSITE" id="PS00375">
    <property type="entry name" value="UDPGT"/>
    <property type="match status" value="1"/>
</dbReference>
<dbReference type="AlphaFoldDB" id="A0A7E4ULK0"/>
<evidence type="ECO:0000313" key="8">
    <source>
        <dbReference type="WBParaSite" id="Pan_g10211.t1"/>
    </source>
</evidence>
<keyword evidence="6" id="KW-0732">Signal</keyword>
<evidence type="ECO:0000256" key="6">
    <source>
        <dbReference type="RuleBase" id="RU362059"/>
    </source>
</evidence>
<dbReference type="InterPro" id="IPR050271">
    <property type="entry name" value="UDP-glycosyltransferase"/>
</dbReference>
<keyword evidence="6" id="KW-1133">Transmembrane helix</keyword>
<dbReference type="PANTHER" id="PTHR48043">
    <property type="entry name" value="EG:EG0003.4 PROTEIN-RELATED"/>
    <property type="match status" value="1"/>
</dbReference>
<keyword evidence="3 5" id="KW-0808">Transferase</keyword>
<dbReference type="Gene3D" id="3.40.50.2000">
    <property type="entry name" value="Glycogen Phosphorylase B"/>
    <property type="match status" value="1"/>
</dbReference>
<accession>A0A7E4ULK0</accession>
<reference evidence="7" key="1">
    <citation type="journal article" date="2013" name="Genetics">
        <title>The draft genome and transcriptome of Panagrellus redivivus are shaped by the harsh demands of a free-living lifestyle.</title>
        <authorList>
            <person name="Srinivasan J."/>
            <person name="Dillman A.R."/>
            <person name="Macchietto M.G."/>
            <person name="Heikkinen L."/>
            <person name="Lakso M."/>
            <person name="Fracchia K.M."/>
            <person name="Antoshechkin I."/>
            <person name="Mortazavi A."/>
            <person name="Wong G."/>
            <person name="Sternberg P.W."/>
        </authorList>
    </citation>
    <scope>NUCLEOTIDE SEQUENCE [LARGE SCALE GENOMIC DNA]</scope>
    <source>
        <strain evidence="7">MT8872</strain>
    </source>
</reference>
<organism evidence="7 8">
    <name type="scientific">Panagrellus redivivus</name>
    <name type="common">Microworm</name>
    <dbReference type="NCBI Taxonomy" id="6233"/>
    <lineage>
        <taxon>Eukaryota</taxon>
        <taxon>Metazoa</taxon>
        <taxon>Ecdysozoa</taxon>
        <taxon>Nematoda</taxon>
        <taxon>Chromadorea</taxon>
        <taxon>Rhabditida</taxon>
        <taxon>Tylenchina</taxon>
        <taxon>Panagrolaimomorpha</taxon>
        <taxon>Panagrolaimoidea</taxon>
        <taxon>Panagrolaimidae</taxon>
        <taxon>Panagrellus</taxon>
    </lineage>
</organism>
<comment type="subcellular location">
    <subcellularLocation>
        <location evidence="6">Membrane</location>
        <topology evidence="6">Single-pass membrane protein</topology>
    </subcellularLocation>
</comment>
<dbReference type="InterPro" id="IPR002213">
    <property type="entry name" value="UDP_glucos_trans"/>
</dbReference>
<sequence>MKAPTFFVFALLGVLTCSATKVVVYNPFFMHSHFSFMLRLTNLLAEDGHNVTMIIPEIPEGTKVALSPKARLVIRSTIKQDTTVSGEVDQHSMWNMGYEAWDSRAVWHGWIEDLEAHCERLLTDKAFIKEMLTEKFEFGLIEAADYCGYGFFMQINVTKYVNQNPMALSEKVALALGLPGNIHDHYPASLGHHPSLTFFERLSNFIGPIVRNKLHNAELDGFSAHVVRKHVDPNFHAFDAIANGRYLFINTEEHMDFPRPISHKVVYIGGITVSNDTVAPLPEDYADIFDTAKQGVVYISFGTLAQSKAMPPSVRNSFLAMFAAFPEINFLWKYENPDDTIASDLPNVFKRKWVPQKEVLTHPKLLAFITHGGMNSVIEGAYAGVPMIGIPMFCDQRRNVKMLQFRKSLIVIEKTDITPDNLIDSLNALISTDVYSRRAKEIATIAKSKPFGATERFLAYFRHAVAFSNSTDYLDIRQRKHDVITYYNLDVYGFVTFVIAIALFLVFMLISFICKALLSHKNDKKNV</sequence>
<dbReference type="Proteomes" id="UP000492821">
    <property type="component" value="Unassembled WGS sequence"/>
</dbReference>
<keyword evidence="6" id="KW-0812">Transmembrane</keyword>
<dbReference type="PANTHER" id="PTHR48043:SF145">
    <property type="entry name" value="FI06409P-RELATED"/>
    <property type="match status" value="1"/>
</dbReference>
<dbReference type="InterPro" id="IPR035595">
    <property type="entry name" value="UDP_glycos_trans_CS"/>
</dbReference>
<dbReference type="Pfam" id="PF00201">
    <property type="entry name" value="UDPGT"/>
    <property type="match status" value="1"/>
</dbReference>
<dbReference type="CDD" id="cd03784">
    <property type="entry name" value="GT1_Gtf-like"/>
    <property type="match status" value="1"/>
</dbReference>